<dbReference type="GO" id="GO:0005524">
    <property type="term" value="F:ATP binding"/>
    <property type="evidence" value="ECO:0007669"/>
    <property type="project" value="InterPro"/>
</dbReference>
<evidence type="ECO:0000256" key="3">
    <source>
        <dbReference type="ARBA" id="ARBA00022553"/>
    </source>
</evidence>
<dbReference type="InterPro" id="IPR001359">
    <property type="entry name" value="Synapsin"/>
</dbReference>
<dbReference type="STRING" id="8005.ENSEEEP00000019923"/>
<dbReference type="FunFam" id="3.30.470.20:FF:000042">
    <property type="entry name" value="Synapsin III"/>
    <property type="match status" value="1"/>
</dbReference>
<accession>A0A4W4F5S6</accession>
<reference evidence="10" key="1">
    <citation type="journal article" date="2014" name="Science">
        <title>Nonhuman genetics. Genomic basis for the convergent evolution of electric organs.</title>
        <authorList>
            <person name="Gallant J.R."/>
            <person name="Traeger L.L."/>
            <person name="Volkening J.D."/>
            <person name="Moffett H."/>
            <person name="Chen P.H."/>
            <person name="Novina C.D."/>
            <person name="Phillips G.N.Jr."/>
            <person name="Anand R."/>
            <person name="Wells G.B."/>
            <person name="Pinch M."/>
            <person name="Guth R."/>
            <person name="Unguez G.A."/>
            <person name="Albert J.S."/>
            <person name="Zakon H.H."/>
            <person name="Samanta M.P."/>
            <person name="Sussman M.R."/>
        </authorList>
    </citation>
    <scope>NUCLEOTIDE SEQUENCE [LARGE SCALE GENOMIC DNA]</scope>
</reference>
<feature type="region of interest" description="Disordered" evidence="6">
    <location>
        <begin position="406"/>
        <end position="442"/>
    </location>
</feature>
<dbReference type="KEGG" id="eee:113572349"/>
<proteinExistence type="inferred from homology"/>
<dbReference type="GeneTree" id="ENSGT00940000156062"/>
<reference evidence="9" key="5">
    <citation type="submission" date="2025-09" db="UniProtKB">
        <authorList>
            <consortium name="Ensembl"/>
        </authorList>
    </citation>
    <scope>IDENTIFICATION</scope>
</reference>
<dbReference type="PRINTS" id="PR01368">
    <property type="entry name" value="SYNAPSIN"/>
</dbReference>
<dbReference type="CTD" id="436870"/>
<dbReference type="InterPro" id="IPR016185">
    <property type="entry name" value="PreATP-grasp_dom_sf"/>
</dbReference>
<evidence type="ECO:0000256" key="5">
    <source>
        <dbReference type="ARBA" id="ARBA00023329"/>
    </source>
</evidence>
<dbReference type="RefSeq" id="XP_026857607.2">
    <property type="nucleotide sequence ID" value="XM_027001806.2"/>
</dbReference>
<dbReference type="SUPFAM" id="SSF56059">
    <property type="entry name" value="Glutathione synthetase ATP-binding domain-like"/>
    <property type="match status" value="1"/>
</dbReference>
<dbReference type="GeneID" id="113572349"/>
<comment type="subcellular location">
    <subcellularLocation>
        <location evidence="1">Cytoplasmic vesicle</location>
        <location evidence="1">Secretory vesicle</location>
        <location evidence="1">Synaptic vesicle</location>
    </subcellularLocation>
</comment>
<dbReference type="InterPro" id="IPR020897">
    <property type="entry name" value="Synapsin_pre-ATP-grasp_dom"/>
</dbReference>
<dbReference type="Pfam" id="PF02750">
    <property type="entry name" value="Synapsin_C"/>
    <property type="match status" value="1"/>
</dbReference>
<organism evidence="9 10">
    <name type="scientific">Electrophorus electricus</name>
    <name type="common">Electric eel</name>
    <name type="synonym">Gymnotus electricus</name>
    <dbReference type="NCBI Taxonomy" id="8005"/>
    <lineage>
        <taxon>Eukaryota</taxon>
        <taxon>Metazoa</taxon>
        <taxon>Chordata</taxon>
        <taxon>Craniata</taxon>
        <taxon>Vertebrata</taxon>
        <taxon>Euteleostomi</taxon>
        <taxon>Actinopterygii</taxon>
        <taxon>Neopterygii</taxon>
        <taxon>Teleostei</taxon>
        <taxon>Ostariophysi</taxon>
        <taxon>Gymnotiformes</taxon>
        <taxon>Gymnotoidei</taxon>
        <taxon>Gymnotidae</taxon>
        <taxon>Electrophorus</taxon>
    </lineage>
</organism>
<evidence type="ECO:0000256" key="6">
    <source>
        <dbReference type="SAM" id="MobiDB-lite"/>
    </source>
</evidence>
<feature type="domain" description="Synapsin pre-ATP-grasp" evidence="7">
    <location>
        <begin position="97"/>
        <end position="199"/>
    </location>
</feature>
<evidence type="ECO:0000256" key="4">
    <source>
        <dbReference type="ARBA" id="ARBA00023018"/>
    </source>
</evidence>
<keyword evidence="10" id="KW-1185">Reference proteome</keyword>
<dbReference type="FunFam" id="3.30.1490.20:FF:000008">
    <property type="entry name" value="Synapsin I"/>
    <property type="match status" value="1"/>
</dbReference>
<dbReference type="OMA" id="CCEIFGG"/>
<keyword evidence="4" id="KW-0770">Synapse</keyword>
<dbReference type="Proteomes" id="UP000314983">
    <property type="component" value="Chromosome 24"/>
</dbReference>
<dbReference type="Gene3D" id="3.40.50.20">
    <property type="match status" value="1"/>
</dbReference>
<feature type="region of interest" description="Disordered" evidence="6">
    <location>
        <begin position="15"/>
        <end position="67"/>
    </location>
</feature>
<protein>
    <recommendedName>
        <fullName evidence="11">Synapsin IIa</fullName>
    </recommendedName>
</protein>
<dbReference type="FunFam" id="3.40.50.20:FF:000008">
    <property type="entry name" value="Synapsin III"/>
    <property type="match status" value="1"/>
</dbReference>
<reference evidence="9" key="4">
    <citation type="submission" date="2025-08" db="UniProtKB">
        <authorList>
            <consortium name="Ensembl"/>
        </authorList>
    </citation>
    <scope>IDENTIFICATION</scope>
</reference>
<dbReference type="PANTHER" id="PTHR10841:SF26">
    <property type="entry name" value="SYNAPSIN IIA"/>
    <property type="match status" value="1"/>
</dbReference>
<dbReference type="InterPro" id="IPR013815">
    <property type="entry name" value="ATP_grasp_subdomain_1"/>
</dbReference>
<evidence type="ECO:0000259" key="7">
    <source>
        <dbReference type="Pfam" id="PF02078"/>
    </source>
</evidence>
<sequence length="463" mass="51033">MNYLRRRLSDSTFISNLPNGYLSDLQKPESSQPPPPNSTAEGGQQATPPPVISPTPERKPQPAVQPSGTGFFSSITNVVKQTAASAGLVEQTTISMAKKYKILLVIDEPQQDWPKVFKGKKLQGDYDIRVEQAEFRDLSVVSHANGTCNVAMQVLRNGTKVVRSFKPDSVLIRQHAFSMTENADFRNLVIGLQYAGIPSINSLESVYNLCDKPWAFAQLISTHRKLGAEKFPLIGQTFYPNHKEMVTMPTFPVVVKIGHAHSGVGKVKVDNHSKFQDIASVVALTQTYSTSEPFIDSKYDIRIQKIGNDYKAYMRTSISGNWKSNTGTAMLEQVAMTDRYKLWVDTCSELFGGLDICAVKAIHGKDGKDYITEVVGSSMPLVGDHQTEDRQLIADMVIANMNQAMAQNPKRPTTIQPTQNNSQKEAMTDLKKTPPQKPPPQGCLQYILDCNGVAVGSKPVQGN</sequence>
<dbReference type="Pfam" id="PF10581">
    <property type="entry name" value="Synapsin_N"/>
    <property type="match status" value="1"/>
</dbReference>
<dbReference type="Gene3D" id="3.30.470.20">
    <property type="entry name" value="ATP-grasp fold, B domain"/>
    <property type="match status" value="1"/>
</dbReference>
<evidence type="ECO:0000256" key="2">
    <source>
        <dbReference type="ARBA" id="ARBA00008243"/>
    </source>
</evidence>
<evidence type="ECO:0008006" key="11">
    <source>
        <dbReference type="Google" id="ProtNLM"/>
    </source>
</evidence>
<dbReference type="InterPro" id="IPR020898">
    <property type="entry name" value="Synapsin_ATP-bd_dom"/>
</dbReference>
<dbReference type="Pfam" id="PF02078">
    <property type="entry name" value="Synapsin"/>
    <property type="match status" value="1"/>
</dbReference>
<evidence type="ECO:0000256" key="1">
    <source>
        <dbReference type="ARBA" id="ARBA00004234"/>
    </source>
</evidence>
<gene>
    <name evidence="9" type="primary">syn2a</name>
</gene>
<dbReference type="GO" id="GO:0030672">
    <property type="term" value="C:synaptic vesicle membrane"/>
    <property type="evidence" value="ECO:0007669"/>
    <property type="project" value="TreeGrafter"/>
</dbReference>
<reference evidence="10" key="2">
    <citation type="journal article" date="2017" name="Sci. Adv.">
        <title>A tail of two voltages: Proteomic comparison of the three electric organs of the electric eel.</title>
        <authorList>
            <person name="Traeger L.L."/>
            <person name="Sabat G."/>
            <person name="Barrett-Wilt G.A."/>
            <person name="Wells G.B."/>
            <person name="Sussman M.R."/>
        </authorList>
    </citation>
    <scope>NUCLEOTIDE SEQUENCE [LARGE SCALE GENOMIC DNA]</scope>
</reference>
<dbReference type="SUPFAM" id="SSF52440">
    <property type="entry name" value="PreATP-grasp domain"/>
    <property type="match status" value="1"/>
</dbReference>
<dbReference type="Gene3D" id="3.30.1490.20">
    <property type="entry name" value="ATP-grasp fold, A domain"/>
    <property type="match status" value="1"/>
</dbReference>
<keyword evidence="3" id="KW-0597">Phosphoprotein</keyword>
<name>A0A4W4F5S6_ELEEL</name>
<feature type="compositionally biased region" description="Polar residues" evidence="6">
    <location>
        <begin position="406"/>
        <end position="425"/>
    </location>
</feature>
<dbReference type="PROSITE" id="PS00415">
    <property type="entry name" value="SYNAPSIN_1"/>
    <property type="match status" value="1"/>
</dbReference>
<comment type="similarity">
    <text evidence="2">Belongs to the synapsin family.</text>
</comment>
<evidence type="ECO:0000259" key="8">
    <source>
        <dbReference type="Pfam" id="PF02750"/>
    </source>
</evidence>
<evidence type="ECO:0000313" key="9">
    <source>
        <dbReference type="Ensembl" id="ENSEEEP00000019923.2"/>
    </source>
</evidence>
<dbReference type="AlphaFoldDB" id="A0A4W4F5S6"/>
<dbReference type="PANTHER" id="PTHR10841">
    <property type="entry name" value="SYNAPSIN"/>
    <property type="match status" value="1"/>
</dbReference>
<dbReference type="Ensembl" id="ENSEEET00000020143.2">
    <property type="protein sequence ID" value="ENSEEEP00000019923.2"/>
    <property type="gene ID" value="ENSEEEG00000009732.2"/>
</dbReference>
<dbReference type="InterPro" id="IPR019736">
    <property type="entry name" value="Synapsin_P_site"/>
</dbReference>
<keyword evidence="5" id="KW-0968">Cytoplasmic vesicle</keyword>
<dbReference type="GO" id="GO:0007269">
    <property type="term" value="P:neurotransmitter secretion"/>
    <property type="evidence" value="ECO:0007669"/>
    <property type="project" value="InterPro"/>
</dbReference>
<feature type="domain" description="Synapsin ATP-binding" evidence="8">
    <location>
        <begin position="201"/>
        <end position="403"/>
    </location>
</feature>
<evidence type="ECO:0000313" key="10">
    <source>
        <dbReference type="Proteomes" id="UP000314983"/>
    </source>
</evidence>
<reference evidence="9" key="3">
    <citation type="submission" date="2020-05" db="EMBL/GenBank/DDBJ databases">
        <title>Electrophorus electricus (electric eel) genome, fEleEle1, primary haplotype.</title>
        <authorList>
            <person name="Myers G."/>
            <person name="Meyer A."/>
            <person name="Fedrigo O."/>
            <person name="Formenti G."/>
            <person name="Rhie A."/>
            <person name="Tracey A."/>
            <person name="Sims Y."/>
            <person name="Jarvis E.D."/>
        </authorList>
    </citation>
    <scope>NUCLEOTIDE SEQUENCE [LARGE SCALE GENOMIC DNA]</scope>
</reference>